<sequence length="576" mass="65857">MKSQVIKGRKGPPKYGRNSVQFVACINDIVQTLIDMYEKGEEIDVNRLKTKMAQKHDLHTSPKQVDIIAAIPDSHRPFLLPIIKSKPVRTASGIVAIAVMCKPHRCPNIRTGGDSCVYCPGGCDSDFEYSTQSYTGYEPTSMRAVRARYNPYIQSRTRVEQLQKLGHNVEKVEYIIMGGTFLSMDKPYRDSFILGLFDALSGHVSSTVEEAVNYGENSKIKCVAMTIETRPDCCSEDHIREMFRYGTTRLEIGLQSIFEDVCKNCNRGHSVKDCTDTYVRLKDAGYKIVTHMMPNLPEVPPERDVFTYSEMFSDGQFQVDGLKLYPTLVIRGTRLYEMWRKGLYHSYTSEETIDVLSRILALVPPWVRIHRIQRDIPIPLVSAGADKGNLREYVQKKMDENNWPCRDTRTREVGIAALQGKPGKKVKGAREIELIRRDFVGSEGWETFLSYEDPEEDLLIGLLRLRKPTEHKFMKELEGETSIIRELHVYGTAIPVNTKNLNQYQHMGYGALLLQEAERIAREEHGSNKIVIISGVGVRHYYRKFGYILDGPYMAKLLVEGQKLDKDTRHFNDYKN</sequence>
<dbReference type="CDD" id="cd01335">
    <property type="entry name" value="Radical_SAM"/>
    <property type="match status" value="1"/>
</dbReference>
<evidence type="ECO:0000256" key="15">
    <source>
        <dbReference type="PIRNR" id="PIRNR005669"/>
    </source>
</evidence>
<evidence type="ECO:0000256" key="14">
    <source>
        <dbReference type="ARBA" id="ARBA00047372"/>
    </source>
</evidence>
<dbReference type="GO" id="GO:0106261">
    <property type="term" value="F:tRNA uridine(34) acetyltransferase activity"/>
    <property type="evidence" value="ECO:0007669"/>
    <property type="project" value="UniProtKB-EC"/>
</dbReference>
<dbReference type="GO" id="GO:0002926">
    <property type="term" value="P:tRNA wobble base 5-methoxycarbonylmethyl-2-thiouridinylation"/>
    <property type="evidence" value="ECO:0007669"/>
    <property type="project" value="TreeGrafter"/>
</dbReference>
<dbReference type="Pfam" id="PF23613">
    <property type="entry name" value="ELP3_N"/>
    <property type="match status" value="1"/>
</dbReference>
<dbReference type="UniPathway" id="UPA00988"/>
<dbReference type="Pfam" id="PF04055">
    <property type="entry name" value="Radical_SAM"/>
    <property type="match status" value="1"/>
</dbReference>
<dbReference type="SUPFAM" id="SSF55729">
    <property type="entry name" value="Acyl-CoA N-acyltransferases (Nat)"/>
    <property type="match status" value="1"/>
</dbReference>
<keyword evidence="19" id="KW-1185">Reference proteome</keyword>
<dbReference type="GO" id="GO:0000049">
    <property type="term" value="F:tRNA binding"/>
    <property type="evidence" value="ECO:0007669"/>
    <property type="project" value="UniProtKB-KW"/>
</dbReference>
<feature type="binding site" evidence="16">
    <location>
        <position position="116"/>
    </location>
    <ligand>
        <name>[4Fe-4S] cluster</name>
        <dbReference type="ChEBI" id="CHEBI:49883"/>
        <note>4Fe-4S-S-AdoMet</note>
    </ligand>
</feature>
<dbReference type="InterPro" id="IPR032432">
    <property type="entry name" value="Radical_SAM_C"/>
</dbReference>
<evidence type="ECO:0000256" key="6">
    <source>
        <dbReference type="ARBA" id="ARBA00022679"/>
    </source>
</evidence>
<evidence type="ECO:0000256" key="8">
    <source>
        <dbReference type="ARBA" id="ARBA00022694"/>
    </source>
</evidence>
<dbReference type="InterPro" id="IPR000182">
    <property type="entry name" value="GNAT_dom"/>
</dbReference>
<dbReference type="InterPro" id="IPR006638">
    <property type="entry name" value="Elp3/MiaA/NifB-like_rSAM"/>
</dbReference>
<feature type="binding site" evidence="16">
    <location>
        <position position="119"/>
    </location>
    <ligand>
        <name>[4Fe-4S] cluster</name>
        <dbReference type="ChEBI" id="CHEBI:49883"/>
        <note>4Fe-4S-S-AdoMet</note>
    </ligand>
</feature>
<dbReference type="GO" id="GO:0033588">
    <property type="term" value="C:elongator holoenzyme complex"/>
    <property type="evidence" value="ECO:0007669"/>
    <property type="project" value="TreeGrafter"/>
</dbReference>
<dbReference type="InterPro" id="IPR016181">
    <property type="entry name" value="Acyl_CoA_acyltransferase"/>
</dbReference>
<dbReference type="AlphaFoldDB" id="A0A0A1U4P5"/>
<keyword evidence="4" id="KW-0004">4Fe-4S</keyword>
<dbReference type="InterPro" id="IPR056591">
    <property type="entry name" value="ELP3-like_N"/>
</dbReference>
<feature type="binding site" evidence="16">
    <location>
        <position position="106"/>
    </location>
    <ligand>
        <name>[4Fe-4S] cluster</name>
        <dbReference type="ChEBI" id="CHEBI:49883"/>
        <note>4Fe-4S-S-AdoMet</note>
    </ligand>
</feature>
<dbReference type="InterPro" id="IPR034687">
    <property type="entry name" value="ELP3-like"/>
</dbReference>
<keyword evidence="8 15" id="KW-0819">tRNA processing</keyword>
<evidence type="ECO:0000256" key="13">
    <source>
        <dbReference type="ARBA" id="ARBA00023315"/>
    </source>
</evidence>
<comment type="cofactor">
    <cofactor evidence="15 16">
        <name>[4Fe-4S] cluster</name>
        <dbReference type="ChEBI" id="CHEBI:49883"/>
    </cofactor>
    <text evidence="15 16">Binds 1 [4Fe-4S] cluster. The cluster is coordinated with 3 cysteines and an exchangeable S-adenosyl-L-methionine.</text>
</comment>
<dbReference type="GeneID" id="14885699"/>
<evidence type="ECO:0000256" key="11">
    <source>
        <dbReference type="ARBA" id="ARBA00023004"/>
    </source>
</evidence>
<evidence type="ECO:0000256" key="10">
    <source>
        <dbReference type="ARBA" id="ARBA00022884"/>
    </source>
</evidence>
<comment type="catalytic activity">
    <reaction evidence="14">
        <text>uridine(34) in tRNA + acetyl-CoA + S-adenosyl-L-methionine + H2O = 5-(carboxymethyl)uridine(34) in tRNA + 5'-deoxyadenosine + L-methionine + CoA + 2 H(+)</text>
        <dbReference type="Rhea" id="RHEA:61020"/>
        <dbReference type="Rhea" id="RHEA-COMP:10407"/>
        <dbReference type="Rhea" id="RHEA-COMP:11727"/>
        <dbReference type="ChEBI" id="CHEBI:15377"/>
        <dbReference type="ChEBI" id="CHEBI:15378"/>
        <dbReference type="ChEBI" id="CHEBI:17319"/>
        <dbReference type="ChEBI" id="CHEBI:57287"/>
        <dbReference type="ChEBI" id="CHEBI:57288"/>
        <dbReference type="ChEBI" id="CHEBI:57844"/>
        <dbReference type="ChEBI" id="CHEBI:59789"/>
        <dbReference type="ChEBI" id="CHEBI:65315"/>
        <dbReference type="ChEBI" id="CHEBI:74882"/>
        <dbReference type="EC" id="2.3.1.311"/>
    </reaction>
    <physiologicalReaction direction="left-to-right" evidence="14">
        <dbReference type="Rhea" id="RHEA:61021"/>
    </physiologicalReaction>
</comment>
<accession>A0A0A1U4P5</accession>
<comment type="function">
    <text evidence="15">Catalytic tRNA acetyltransferase subunit of the elongator complex, which is required for multiple tRNA modifications, including mcm5U (5-methoxycarbonylmethyl uridine), mcm5s2U (5-methoxycarbonylmethyl-2-thiouridine), and ncm5U (5-carbamoylmethyl uridine). In the elongator complex, acts as a tRNA uridine(34) acetyltransferase by mediating formation of carboxymethyluridine in the wobble base at position 34 in tRNAs.</text>
</comment>
<dbReference type="InterPro" id="IPR007197">
    <property type="entry name" value="rSAM"/>
</dbReference>
<dbReference type="GO" id="GO:0005634">
    <property type="term" value="C:nucleus"/>
    <property type="evidence" value="ECO:0007669"/>
    <property type="project" value="TreeGrafter"/>
</dbReference>
<dbReference type="Pfam" id="PF00583">
    <property type="entry name" value="Acetyltransf_1"/>
    <property type="match status" value="1"/>
</dbReference>
<dbReference type="PANTHER" id="PTHR11135:SF0">
    <property type="entry name" value="ELONGATOR COMPLEX PROTEIN 3"/>
    <property type="match status" value="1"/>
</dbReference>
<evidence type="ECO:0000256" key="4">
    <source>
        <dbReference type="ARBA" id="ARBA00022485"/>
    </source>
</evidence>
<keyword evidence="7 15" id="KW-0949">S-adenosyl-L-methionine</keyword>
<dbReference type="Proteomes" id="UP000014680">
    <property type="component" value="Unassembled WGS sequence"/>
</dbReference>
<dbReference type="VEuPathDB" id="AmoebaDB:EIN_306420"/>
<evidence type="ECO:0000259" key="17">
    <source>
        <dbReference type="SMART" id="SM00729"/>
    </source>
</evidence>
<dbReference type="Pfam" id="PF16199">
    <property type="entry name" value="Radical_SAM_C"/>
    <property type="match status" value="1"/>
</dbReference>
<evidence type="ECO:0000256" key="16">
    <source>
        <dbReference type="PIRSR" id="PIRSR005669-1"/>
    </source>
</evidence>
<keyword evidence="11 16" id="KW-0408">Iron</keyword>
<evidence type="ECO:0000256" key="2">
    <source>
        <dbReference type="ARBA" id="ARBA00005494"/>
    </source>
</evidence>
<evidence type="ECO:0000256" key="7">
    <source>
        <dbReference type="ARBA" id="ARBA00022691"/>
    </source>
</evidence>
<dbReference type="SFLD" id="SFLDG01086">
    <property type="entry name" value="elongater_protein-like"/>
    <property type="match status" value="1"/>
</dbReference>
<reference evidence="18 19" key="1">
    <citation type="submission" date="2012-10" db="EMBL/GenBank/DDBJ databases">
        <authorList>
            <person name="Zafar N."/>
            <person name="Inman J."/>
            <person name="Hall N."/>
            <person name="Lorenzi H."/>
            <person name="Caler E."/>
        </authorList>
    </citation>
    <scope>NUCLEOTIDE SEQUENCE [LARGE SCALE GENOMIC DNA]</scope>
    <source>
        <strain evidence="18 19">IP1</strain>
    </source>
</reference>
<proteinExistence type="inferred from homology"/>
<evidence type="ECO:0000256" key="12">
    <source>
        <dbReference type="ARBA" id="ARBA00023014"/>
    </source>
</evidence>
<dbReference type="GO" id="GO:0051539">
    <property type="term" value="F:4 iron, 4 sulfur cluster binding"/>
    <property type="evidence" value="ECO:0007669"/>
    <property type="project" value="UniProtKB-KW"/>
</dbReference>
<dbReference type="NCBIfam" id="TIGR01211">
    <property type="entry name" value="ELP3"/>
    <property type="match status" value="1"/>
</dbReference>
<dbReference type="EC" id="2.3.1.-" evidence="15"/>
<dbReference type="InterPro" id="IPR039661">
    <property type="entry name" value="ELP3"/>
</dbReference>
<evidence type="ECO:0000256" key="5">
    <source>
        <dbReference type="ARBA" id="ARBA00022555"/>
    </source>
</evidence>
<comment type="similarity">
    <text evidence="2 15">Belongs to the ELP3 family.</text>
</comment>
<evidence type="ECO:0000256" key="1">
    <source>
        <dbReference type="ARBA" id="ARBA00005043"/>
    </source>
</evidence>
<dbReference type="RefSeq" id="XP_004186062.1">
    <property type="nucleotide sequence ID" value="XM_004186014.1"/>
</dbReference>
<keyword evidence="13 15" id="KW-0012">Acyltransferase</keyword>
<comment type="pathway">
    <text evidence="1">tRNA modification; 5-methoxycarbonylmethyl-2-thiouridine-tRNA biosynthesis.</text>
</comment>
<dbReference type="SMART" id="SM00729">
    <property type="entry name" value="Elp3"/>
    <property type="match status" value="1"/>
</dbReference>
<evidence type="ECO:0000313" key="19">
    <source>
        <dbReference type="Proteomes" id="UP000014680"/>
    </source>
</evidence>
<dbReference type="SUPFAM" id="SSF102114">
    <property type="entry name" value="Radical SAM enzymes"/>
    <property type="match status" value="1"/>
</dbReference>
<keyword evidence="5 15" id="KW-0820">tRNA-binding</keyword>
<dbReference type="KEGG" id="eiv:EIN_306420"/>
<evidence type="ECO:0000313" key="18">
    <source>
        <dbReference type="EMBL" id="ELP86716.1"/>
    </source>
</evidence>
<dbReference type="OrthoDB" id="10265243at2759"/>
<dbReference type="Gene3D" id="3.40.630.30">
    <property type="match status" value="1"/>
</dbReference>
<protein>
    <recommendedName>
        <fullName evidence="3 15">Elongator complex protein 3</fullName>
        <ecNumber evidence="15">2.3.1.-</ecNumber>
    </recommendedName>
</protein>
<dbReference type="PANTHER" id="PTHR11135">
    <property type="entry name" value="HISTONE ACETYLTRANSFERASE-RELATED"/>
    <property type="match status" value="1"/>
</dbReference>
<dbReference type="InterPro" id="IPR058240">
    <property type="entry name" value="rSAM_sf"/>
</dbReference>
<keyword evidence="12 15" id="KW-0411">Iron-sulfur</keyword>
<keyword evidence="9 15" id="KW-0479">Metal-binding</keyword>
<feature type="domain" description="Elp3/MiaA/NifB-like radical SAM core" evidence="17">
    <location>
        <begin position="96"/>
        <end position="358"/>
    </location>
</feature>
<dbReference type="SFLD" id="SFLDS00029">
    <property type="entry name" value="Radical_SAM"/>
    <property type="match status" value="1"/>
</dbReference>
<dbReference type="SFLD" id="SFLDF00344">
    <property type="entry name" value="ELP3-like"/>
    <property type="match status" value="1"/>
</dbReference>
<dbReference type="GO" id="GO:0046872">
    <property type="term" value="F:metal ion binding"/>
    <property type="evidence" value="ECO:0007669"/>
    <property type="project" value="UniProtKB-KW"/>
</dbReference>
<evidence type="ECO:0000256" key="9">
    <source>
        <dbReference type="ARBA" id="ARBA00022723"/>
    </source>
</evidence>
<dbReference type="EMBL" id="KB206936">
    <property type="protein sequence ID" value="ELP86716.1"/>
    <property type="molecule type" value="Genomic_DNA"/>
</dbReference>
<gene>
    <name evidence="18" type="ORF">EIN_306420</name>
</gene>
<organism evidence="18 19">
    <name type="scientific">Entamoeba invadens IP1</name>
    <dbReference type="NCBI Taxonomy" id="370355"/>
    <lineage>
        <taxon>Eukaryota</taxon>
        <taxon>Amoebozoa</taxon>
        <taxon>Evosea</taxon>
        <taxon>Archamoebae</taxon>
        <taxon>Mastigamoebida</taxon>
        <taxon>Entamoebidae</taxon>
        <taxon>Entamoeba</taxon>
    </lineage>
</organism>
<keyword evidence="10" id="KW-0694">RNA-binding</keyword>
<dbReference type="GO" id="GO:0005737">
    <property type="term" value="C:cytoplasm"/>
    <property type="evidence" value="ECO:0007669"/>
    <property type="project" value="TreeGrafter"/>
</dbReference>
<dbReference type="PIRSF" id="PIRSF005669">
    <property type="entry name" value="Hist_AcTrfase_ELP3"/>
    <property type="match status" value="1"/>
</dbReference>
<name>A0A0A1U4P5_ENTIV</name>
<keyword evidence="6 15" id="KW-0808">Transferase</keyword>
<evidence type="ECO:0000256" key="3">
    <source>
        <dbReference type="ARBA" id="ARBA00020266"/>
    </source>
</evidence>
<dbReference type="OMA" id="TFETRPD"/>